<keyword evidence="6" id="KW-0175">Coiled coil</keyword>
<dbReference type="STRING" id="144197.ENSSPAP00000012400"/>
<dbReference type="PROSITE" id="PS50950">
    <property type="entry name" value="ZF_THAP"/>
    <property type="match status" value="1"/>
</dbReference>
<comment type="similarity">
    <text evidence="6">Belongs to the THAP1 family.</text>
</comment>
<dbReference type="GeneTree" id="ENSGT00940000177747"/>
<evidence type="ECO:0000256" key="1">
    <source>
        <dbReference type="ARBA" id="ARBA00022723"/>
    </source>
</evidence>
<evidence type="ECO:0000259" key="7">
    <source>
        <dbReference type="PROSITE" id="PS50950"/>
    </source>
</evidence>
<organism evidence="8">
    <name type="scientific">Stegastes partitus</name>
    <name type="common">bicolor damselfish</name>
    <dbReference type="NCBI Taxonomy" id="144197"/>
    <lineage>
        <taxon>Eukaryota</taxon>
        <taxon>Metazoa</taxon>
        <taxon>Chordata</taxon>
        <taxon>Craniata</taxon>
        <taxon>Vertebrata</taxon>
        <taxon>Euteleostomi</taxon>
        <taxon>Actinopterygii</taxon>
        <taxon>Neopterygii</taxon>
        <taxon>Teleostei</taxon>
        <taxon>Neoteleostei</taxon>
        <taxon>Acanthomorphata</taxon>
        <taxon>Ovalentaria</taxon>
        <taxon>Pomacentridae</taxon>
        <taxon>Stegastes</taxon>
    </lineage>
</organism>
<dbReference type="InterPro" id="IPR026516">
    <property type="entry name" value="THAP1/10"/>
</dbReference>
<dbReference type="PANTHER" id="PTHR46600">
    <property type="entry name" value="THAP DOMAIN-CONTAINING"/>
    <property type="match status" value="1"/>
</dbReference>
<keyword evidence="6" id="KW-0539">Nucleus</keyword>
<evidence type="ECO:0000256" key="3">
    <source>
        <dbReference type="ARBA" id="ARBA00022833"/>
    </source>
</evidence>
<dbReference type="AlphaFoldDB" id="A0A3B4ZVT5"/>
<accession>A0A3B4ZVT5</accession>
<dbReference type="GO" id="GO:0005654">
    <property type="term" value="C:nucleoplasm"/>
    <property type="evidence" value="ECO:0007669"/>
    <property type="project" value="UniProtKB-SubCell"/>
</dbReference>
<dbReference type="Ensembl" id="ENSSPAT00000012613.1">
    <property type="protein sequence ID" value="ENSSPAP00000012400.1"/>
    <property type="gene ID" value="ENSSPAG00000009414.1"/>
</dbReference>
<evidence type="ECO:0000256" key="4">
    <source>
        <dbReference type="ARBA" id="ARBA00023125"/>
    </source>
</evidence>
<dbReference type="GO" id="GO:0001935">
    <property type="term" value="P:endothelial cell proliferation"/>
    <property type="evidence" value="ECO:0007669"/>
    <property type="project" value="UniProtKB-UniRule"/>
</dbReference>
<dbReference type="GO" id="GO:0008270">
    <property type="term" value="F:zinc ion binding"/>
    <property type="evidence" value="ECO:0007669"/>
    <property type="project" value="UniProtKB-KW"/>
</dbReference>
<keyword evidence="1" id="KW-0479">Metal-binding</keyword>
<sequence length="102" mass="11728">MCSVDGCNSFRRNAKRFKLPKDPEERLEWIQFVLDVNGQRLKESTWTDITICSEHFTNDCFVNKSPTGRLKPGSVPSLSYSVFKVTIFHECIFSLDATNYAD</sequence>
<dbReference type="GO" id="GO:0003700">
    <property type="term" value="F:DNA-binding transcription factor activity"/>
    <property type="evidence" value="ECO:0007669"/>
    <property type="project" value="UniProtKB-UniRule"/>
</dbReference>
<dbReference type="GO" id="GO:0043565">
    <property type="term" value="F:sequence-specific DNA binding"/>
    <property type="evidence" value="ECO:0007669"/>
    <property type="project" value="UniProtKB-UniRule"/>
</dbReference>
<evidence type="ECO:0000256" key="5">
    <source>
        <dbReference type="PROSITE-ProRule" id="PRU00309"/>
    </source>
</evidence>
<dbReference type="SMART" id="SM00692">
    <property type="entry name" value="DM3"/>
    <property type="match status" value="1"/>
</dbReference>
<keyword evidence="6" id="KW-0805">Transcription regulation</keyword>
<keyword evidence="3" id="KW-0862">Zinc</keyword>
<keyword evidence="2 5" id="KW-0863">Zinc-finger</keyword>
<reference evidence="8" key="1">
    <citation type="submission" date="2023-09" db="UniProtKB">
        <authorList>
            <consortium name="Ensembl"/>
        </authorList>
    </citation>
    <scope>IDENTIFICATION</scope>
</reference>
<protein>
    <recommendedName>
        <fullName evidence="6">THAP domain-containing protein 1</fullName>
    </recommendedName>
</protein>
<dbReference type="SMART" id="SM00980">
    <property type="entry name" value="THAP"/>
    <property type="match status" value="1"/>
</dbReference>
<name>A0A3B4ZVT5_9TELE</name>
<comment type="function">
    <text evidence="6">DNA-binding transcription regulator that regulates endothelial cell proliferation and G1/S cell-cycle progression. Specifically binds the 5'-[AT]NTNN[GT]GGCA[AGT]-3' core DNA sequence and acts by modulating expression of pRB-E2F cell-cycle target genes.</text>
</comment>
<evidence type="ECO:0000313" key="8">
    <source>
        <dbReference type="Ensembl" id="ENSSPAP00000012400.1"/>
    </source>
</evidence>
<feature type="domain" description="THAP-type" evidence="7">
    <location>
        <begin position="1"/>
        <end position="79"/>
    </location>
</feature>
<proteinExistence type="inferred from homology"/>
<dbReference type="InterPro" id="IPR006612">
    <property type="entry name" value="THAP_Znf"/>
</dbReference>
<comment type="subcellular location">
    <subcellularLocation>
        <location evidence="6">Nucleus</location>
        <location evidence="6">Nucleoplasm</location>
    </subcellularLocation>
</comment>
<dbReference type="SUPFAM" id="SSF57716">
    <property type="entry name" value="Glucocorticoid receptor-like (DNA-binding domain)"/>
    <property type="match status" value="1"/>
</dbReference>
<evidence type="ECO:0000256" key="6">
    <source>
        <dbReference type="RuleBase" id="RU369073"/>
    </source>
</evidence>
<dbReference type="Pfam" id="PF05485">
    <property type="entry name" value="THAP"/>
    <property type="match status" value="1"/>
</dbReference>
<keyword evidence="6" id="KW-0131">Cell cycle</keyword>
<keyword evidence="4 5" id="KW-0238">DNA-binding</keyword>
<evidence type="ECO:0000256" key="2">
    <source>
        <dbReference type="ARBA" id="ARBA00022771"/>
    </source>
</evidence>
<dbReference type="PANTHER" id="PTHR46600:SF11">
    <property type="entry name" value="THAP DOMAIN-CONTAINING PROTEIN 10"/>
    <property type="match status" value="1"/>
</dbReference>
<keyword evidence="6" id="KW-0804">Transcription</keyword>